<keyword evidence="1" id="KW-0812">Transmembrane</keyword>
<reference evidence="2 3" key="1">
    <citation type="submission" date="2020-02" db="EMBL/GenBank/DDBJ databases">
        <title>Aliifodinibius halophilus 2W32, complete genome.</title>
        <authorList>
            <person name="Li Y."/>
            <person name="Wu S."/>
        </authorList>
    </citation>
    <scope>NUCLEOTIDE SEQUENCE [LARGE SCALE GENOMIC DNA]</scope>
    <source>
        <strain evidence="2 3">2W32</strain>
    </source>
</reference>
<dbReference type="Proteomes" id="UP000479132">
    <property type="component" value="Unassembled WGS sequence"/>
</dbReference>
<dbReference type="RefSeq" id="WP_165266549.1">
    <property type="nucleotide sequence ID" value="NZ_JAALLS010000004.1"/>
</dbReference>
<keyword evidence="1" id="KW-1133">Transmembrane helix</keyword>
<name>A0A6M1TG51_9BACT</name>
<keyword evidence="3" id="KW-1185">Reference proteome</keyword>
<gene>
    <name evidence="2" type="ORF">G3569_04585</name>
</gene>
<keyword evidence="1" id="KW-0472">Membrane</keyword>
<comment type="caution">
    <text evidence="2">The sequence shown here is derived from an EMBL/GenBank/DDBJ whole genome shotgun (WGS) entry which is preliminary data.</text>
</comment>
<dbReference type="EMBL" id="JAALLS010000004">
    <property type="protein sequence ID" value="NGP87620.1"/>
    <property type="molecule type" value="Genomic_DNA"/>
</dbReference>
<sequence length="68" mass="7997">MKFFYECLAVFIGLSILLTAGVEWFVDPQIPLQATMLFTVFMSLLLTLLYGWIADVYIYKRQPELEER</sequence>
<evidence type="ECO:0000256" key="1">
    <source>
        <dbReference type="SAM" id="Phobius"/>
    </source>
</evidence>
<accession>A0A6M1TG51</accession>
<evidence type="ECO:0000313" key="2">
    <source>
        <dbReference type="EMBL" id="NGP87620.1"/>
    </source>
</evidence>
<proteinExistence type="predicted"/>
<feature type="transmembrane region" description="Helical" evidence="1">
    <location>
        <begin position="7"/>
        <end position="26"/>
    </location>
</feature>
<evidence type="ECO:0000313" key="3">
    <source>
        <dbReference type="Proteomes" id="UP000479132"/>
    </source>
</evidence>
<protein>
    <submittedName>
        <fullName evidence="2">Uncharacterized protein</fullName>
    </submittedName>
</protein>
<dbReference type="AlphaFoldDB" id="A0A6M1TG51"/>
<organism evidence="2 3">
    <name type="scientific">Fodinibius halophilus</name>
    <dbReference type="NCBI Taxonomy" id="1736908"/>
    <lineage>
        <taxon>Bacteria</taxon>
        <taxon>Pseudomonadati</taxon>
        <taxon>Balneolota</taxon>
        <taxon>Balneolia</taxon>
        <taxon>Balneolales</taxon>
        <taxon>Balneolaceae</taxon>
        <taxon>Fodinibius</taxon>
    </lineage>
</organism>
<feature type="transmembrane region" description="Helical" evidence="1">
    <location>
        <begin position="32"/>
        <end position="53"/>
    </location>
</feature>